<sequence length="504" mass="54599">MAGPTIKLPASKTRAKQARLSTPPPSPADDPGDVDIDPSTTPDSPTPRSPTGSLSPNSRIWKRHGQPWFDKQKAKDAEGSEDMPKTDNDAEESDAEDLDEEGVSEAEEPQEVALPPPRPRKRGRPPKASQTEQAGKTTVPESTPKRARRGTTAKPPKPAVDNTPKAPAFPHIILQIPSGRGGVGLSERVPLPYGSSFEDAQETIYKTLGCDEVHRKPALIQYKLSTSTKNAPAFALRDAGSWDLLVADVQAAEAKRKTQVPVDISVGHLYLESLRSKLNAKKTPGKGKTTSGRGAKKKKQALMDLDADSDVSDEITPSDDEEEMSEEQKKWMLALRAELSSCQLCKAQKLCKLDKQGRHINVTWSQLRVWAIALAVKTHAVTLKSPPKTEHFVAFHNPAVTVVPAQPSVAPPESAPAAAVPASAQAPPAWPPYPFPYPPMFPMASAHHGYTRGCHRGHPYPYPSKTRTRVTGHATSSLAPALISAELAMGWYKFPTEFIVADTI</sequence>
<dbReference type="AlphaFoldDB" id="A0A4V3XGZ0"/>
<gene>
    <name evidence="2" type="ORF">EUX98_g7916</name>
</gene>
<name>A0A4V3XGZ0_9APHY</name>
<reference evidence="2 3" key="1">
    <citation type="submission" date="2019-02" db="EMBL/GenBank/DDBJ databases">
        <title>Genome sequencing of the rare red list fungi Antrodiella citrinella (Flaviporus citrinellus).</title>
        <authorList>
            <person name="Buettner E."/>
            <person name="Kellner H."/>
        </authorList>
    </citation>
    <scope>NUCLEOTIDE SEQUENCE [LARGE SCALE GENOMIC DNA]</scope>
    <source>
        <strain evidence="2 3">DSM 108506</strain>
    </source>
</reference>
<evidence type="ECO:0000256" key="1">
    <source>
        <dbReference type="SAM" id="MobiDB-lite"/>
    </source>
</evidence>
<dbReference type="EMBL" id="SGPM01000372">
    <property type="protein sequence ID" value="THH23263.1"/>
    <property type="molecule type" value="Genomic_DNA"/>
</dbReference>
<evidence type="ECO:0000313" key="3">
    <source>
        <dbReference type="Proteomes" id="UP000308730"/>
    </source>
</evidence>
<dbReference type="OrthoDB" id="2994402at2759"/>
<comment type="caution">
    <text evidence="2">The sequence shown here is derived from an EMBL/GenBank/DDBJ whole genome shotgun (WGS) entry which is preliminary data.</text>
</comment>
<feature type="compositionally biased region" description="Acidic residues" evidence="1">
    <location>
        <begin position="89"/>
        <end position="110"/>
    </location>
</feature>
<feature type="compositionally biased region" description="Polar residues" evidence="1">
    <location>
        <begin position="128"/>
        <end position="141"/>
    </location>
</feature>
<feature type="compositionally biased region" description="Acidic residues" evidence="1">
    <location>
        <begin position="305"/>
        <end position="325"/>
    </location>
</feature>
<feature type="region of interest" description="Disordered" evidence="1">
    <location>
        <begin position="1"/>
        <end position="166"/>
    </location>
</feature>
<dbReference type="Proteomes" id="UP000308730">
    <property type="component" value="Unassembled WGS sequence"/>
</dbReference>
<keyword evidence="3" id="KW-1185">Reference proteome</keyword>
<accession>A0A4V3XGZ0</accession>
<protein>
    <submittedName>
        <fullName evidence="2">Uncharacterized protein</fullName>
    </submittedName>
</protein>
<evidence type="ECO:0000313" key="2">
    <source>
        <dbReference type="EMBL" id="THH23263.1"/>
    </source>
</evidence>
<feature type="compositionally biased region" description="Basic and acidic residues" evidence="1">
    <location>
        <begin position="70"/>
        <end position="88"/>
    </location>
</feature>
<feature type="region of interest" description="Disordered" evidence="1">
    <location>
        <begin position="280"/>
        <end position="325"/>
    </location>
</feature>
<proteinExistence type="predicted"/>
<organism evidence="2 3">
    <name type="scientific">Antrodiella citrinella</name>
    <dbReference type="NCBI Taxonomy" id="2447956"/>
    <lineage>
        <taxon>Eukaryota</taxon>
        <taxon>Fungi</taxon>
        <taxon>Dikarya</taxon>
        <taxon>Basidiomycota</taxon>
        <taxon>Agaricomycotina</taxon>
        <taxon>Agaricomycetes</taxon>
        <taxon>Polyporales</taxon>
        <taxon>Steccherinaceae</taxon>
        <taxon>Antrodiella</taxon>
    </lineage>
</organism>